<keyword evidence="3" id="KW-0808">Transferase</keyword>
<dbReference type="AlphaFoldDB" id="A0A831ZXM2"/>
<dbReference type="PANTHER" id="PTHR22916:SF3">
    <property type="entry name" value="UDP-GLCNAC:BETAGAL BETA-1,3-N-ACETYLGLUCOSAMINYLTRANSFERASE-LIKE PROTEIN 1"/>
    <property type="match status" value="1"/>
</dbReference>
<evidence type="ECO:0000259" key="2">
    <source>
        <dbReference type="Pfam" id="PF00535"/>
    </source>
</evidence>
<protein>
    <submittedName>
        <fullName evidence="3">Glycosyltransferase</fullName>
    </submittedName>
</protein>
<dbReference type="InterPro" id="IPR029044">
    <property type="entry name" value="Nucleotide-diphossugar_trans"/>
</dbReference>
<name>A0A831ZXM2_9BACT</name>
<evidence type="ECO:0000313" key="3">
    <source>
        <dbReference type="EMBL" id="HFK96902.1"/>
    </source>
</evidence>
<feature type="transmembrane region" description="Helical" evidence="1">
    <location>
        <begin position="372"/>
        <end position="391"/>
    </location>
</feature>
<dbReference type="PANTHER" id="PTHR22916">
    <property type="entry name" value="GLYCOSYLTRANSFERASE"/>
    <property type="match status" value="1"/>
</dbReference>
<dbReference type="Gene3D" id="3.90.550.10">
    <property type="entry name" value="Spore Coat Polysaccharide Biosynthesis Protein SpsA, Chain A"/>
    <property type="match status" value="1"/>
</dbReference>
<organism evidence="3">
    <name type="scientific">Desulfacinum infernum</name>
    <dbReference type="NCBI Taxonomy" id="35837"/>
    <lineage>
        <taxon>Bacteria</taxon>
        <taxon>Pseudomonadati</taxon>
        <taxon>Thermodesulfobacteriota</taxon>
        <taxon>Syntrophobacteria</taxon>
        <taxon>Syntrophobacterales</taxon>
        <taxon>Syntrophobacteraceae</taxon>
        <taxon>Desulfacinum</taxon>
    </lineage>
</organism>
<dbReference type="EMBL" id="DSTK01000018">
    <property type="protein sequence ID" value="HFK96902.1"/>
    <property type="molecule type" value="Genomic_DNA"/>
</dbReference>
<gene>
    <name evidence="3" type="ORF">ENS06_06200</name>
</gene>
<dbReference type="GO" id="GO:0016758">
    <property type="term" value="F:hexosyltransferase activity"/>
    <property type="evidence" value="ECO:0007669"/>
    <property type="project" value="UniProtKB-ARBA"/>
</dbReference>
<dbReference type="InterPro" id="IPR001173">
    <property type="entry name" value="Glyco_trans_2-like"/>
</dbReference>
<dbReference type="SUPFAM" id="SSF53448">
    <property type="entry name" value="Nucleotide-diphospho-sugar transferases"/>
    <property type="match status" value="1"/>
</dbReference>
<proteinExistence type="predicted"/>
<keyword evidence="1" id="KW-0812">Transmembrane</keyword>
<reference evidence="3" key="1">
    <citation type="journal article" date="2020" name="mSystems">
        <title>Genome- and Community-Level Interaction Insights into Carbon Utilization and Element Cycling Functions of Hydrothermarchaeota in Hydrothermal Sediment.</title>
        <authorList>
            <person name="Zhou Z."/>
            <person name="Liu Y."/>
            <person name="Xu W."/>
            <person name="Pan J."/>
            <person name="Luo Z.H."/>
            <person name="Li M."/>
        </authorList>
    </citation>
    <scope>NUCLEOTIDE SEQUENCE [LARGE SCALE GENOMIC DNA]</scope>
    <source>
        <strain evidence="3">SpSt-456</strain>
    </source>
</reference>
<comment type="caution">
    <text evidence="3">The sequence shown here is derived from an EMBL/GenBank/DDBJ whole genome shotgun (WGS) entry which is preliminary data.</text>
</comment>
<keyword evidence="1" id="KW-0472">Membrane</keyword>
<evidence type="ECO:0000256" key="1">
    <source>
        <dbReference type="SAM" id="Phobius"/>
    </source>
</evidence>
<accession>A0A831ZXM2</accession>
<dbReference type="Pfam" id="PF00535">
    <property type="entry name" value="Glycos_transf_2"/>
    <property type="match status" value="1"/>
</dbReference>
<sequence>MAIWSYTASPIHYCKVSGGIAIFFLWVNKCQGEKTKMRQSSSLSLDSCLIPHFGQPSPNAIPQPSPFPPLPKTPLVSILMPNYNYARYIPKAIQSVLDQTYSHWELIVSDDGSTDNSLDVIANFLRKYPRIKLIQKPNAGVASAINQAFYQSAGNIICFLDSDDVFAPEKLATIVSQFQCDPCLGYVTHKMQFIDANGVKGHIFPLACEHGYLRDKIYARGGFIQLPPSSAICLRKELADIIFPIDETHFRQLADAYIYTLAGLLTKTACLNDVLSFYRVHGSNLTHKDTLHVDSILHTRNNILHYLTGVNNKLHHMGYSPIDIMKNSYLHTLETRLALCQNNLNSREAFTLIVKFIHSRMCDRYLKARERAYAFLYVVLIFFPQKLRSILLMKALKLRRDALRTFFSR</sequence>
<feature type="domain" description="Glycosyltransferase 2-like" evidence="2">
    <location>
        <begin position="77"/>
        <end position="197"/>
    </location>
</feature>
<keyword evidence="1" id="KW-1133">Transmembrane helix</keyword>